<name>A0A7J5UIA7_9MICO</name>
<dbReference type="GO" id="GO:0015074">
    <property type="term" value="P:DNA integration"/>
    <property type="evidence" value="ECO:0007669"/>
    <property type="project" value="InterPro"/>
</dbReference>
<feature type="domain" description="Integrase catalytic" evidence="2">
    <location>
        <begin position="228"/>
        <end position="390"/>
    </location>
</feature>
<dbReference type="InterPro" id="IPR051917">
    <property type="entry name" value="Transposase-Integrase"/>
</dbReference>
<dbReference type="Pfam" id="PF13936">
    <property type="entry name" value="HTH_38"/>
    <property type="match status" value="1"/>
</dbReference>
<keyword evidence="1" id="KW-0233">DNA recombination</keyword>
<dbReference type="InterPro" id="IPR036397">
    <property type="entry name" value="RNaseH_sf"/>
</dbReference>
<dbReference type="Pfam" id="PF00665">
    <property type="entry name" value="rve"/>
    <property type="match status" value="1"/>
</dbReference>
<evidence type="ECO:0000259" key="2">
    <source>
        <dbReference type="PROSITE" id="PS50994"/>
    </source>
</evidence>
<dbReference type="Pfam" id="PF13384">
    <property type="entry name" value="HTH_23"/>
    <property type="match status" value="1"/>
</dbReference>
<dbReference type="InterPro" id="IPR025246">
    <property type="entry name" value="IS30-like_HTH"/>
</dbReference>
<gene>
    <name evidence="3" type="ORF">GB883_21105</name>
</gene>
<protein>
    <submittedName>
        <fullName evidence="3">IS30 family transposase</fullName>
    </submittedName>
</protein>
<organism evidence="3 4">
    <name type="scientific">Georgenia thermotolerans</name>
    <dbReference type="NCBI Taxonomy" id="527326"/>
    <lineage>
        <taxon>Bacteria</taxon>
        <taxon>Bacillati</taxon>
        <taxon>Actinomycetota</taxon>
        <taxon>Actinomycetes</taxon>
        <taxon>Micrococcales</taxon>
        <taxon>Bogoriellaceae</taxon>
        <taxon>Georgenia</taxon>
    </lineage>
</organism>
<dbReference type="SUPFAM" id="SSF53098">
    <property type="entry name" value="Ribonuclease H-like"/>
    <property type="match status" value="1"/>
</dbReference>
<sequence>MRGLAVDLLAEGHPVPVVAERVGCGARQVYRWAILAGMRFSVGCNGGLIPAVGLPGGGSGHGRRLTLADRTQIQIGVEAGLSQARIAELVGCHQSTISRELRNGSLQYRSRRRYNAQAGEHRAAAARSRPKTPLLERNALLRAAVVSGLNSRYSPEQVANRLRVDFPHCKEMRVSHETIYQALYLQGRGSLRQELKVVKALRSGRTSRIPQSRLPRASSRPWLEGARLSDRPAEAGDRAVPGHWEGDLVVGPENSGIITLVERTTRFCLLRRLPGARDSQTVIDRLSEMIGALPAELRRTLTWDQGTEMARHATFTVRTDCPVYFCDPHSPWQRGSNENLNGLIRDFFPKGTNFNEISDAEIQHAQDLLNTRPRETLNWATPLEKLTAFIQADALTA</sequence>
<dbReference type="Proteomes" id="UP000451860">
    <property type="component" value="Unassembled WGS sequence"/>
</dbReference>
<dbReference type="GO" id="GO:0004803">
    <property type="term" value="F:transposase activity"/>
    <property type="evidence" value="ECO:0007669"/>
    <property type="project" value="TreeGrafter"/>
</dbReference>
<dbReference type="GO" id="GO:0006310">
    <property type="term" value="P:DNA recombination"/>
    <property type="evidence" value="ECO:0007669"/>
    <property type="project" value="UniProtKB-KW"/>
</dbReference>
<proteinExistence type="predicted"/>
<evidence type="ECO:0000313" key="4">
    <source>
        <dbReference type="Proteomes" id="UP000451860"/>
    </source>
</evidence>
<evidence type="ECO:0000256" key="1">
    <source>
        <dbReference type="ARBA" id="ARBA00023172"/>
    </source>
</evidence>
<dbReference type="PROSITE" id="PS50994">
    <property type="entry name" value="INTEGRASE"/>
    <property type="match status" value="1"/>
</dbReference>
<dbReference type="GO" id="GO:0032196">
    <property type="term" value="P:transposition"/>
    <property type="evidence" value="ECO:0007669"/>
    <property type="project" value="TreeGrafter"/>
</dbReference>
<accession>A0A7J5UIA7</accession>
<dbReference type="PANTHER" id="PTHR10948">
    <property type="entry name" value="TRANSPOSASE"/>
    <property type="match status" value="1"/>
</dbReference>
<dbReference type="InterPro" id="IPR001584">
    <property type="entry name" value="Integrase_cat-core"/>
</dbReference>
<dbReference type="OrthoDB" id="9803231at2"/>
<dbReference type="GO" id="GO:0003676">
    <property type="term" value="F:nucleic acid binding"/>
    <property type="evidence" value="ECO:0007669"/>
    <property type="project" value="InterPro"/>
</dbReference>
<dbReference type="EMBL" id="WHJE01000277">
    <property type="protein sequence ID" value="KAE8762102.1"/>
    <property type="molecule type" value="Genomic_DNA"/>
</dbReference>
<evidence type="ECO:0000313" key="3">
    <source>
        <dbReference type="EMBL" id="KAE8762102.1"/>
    </source>
</evidence>
<dbReference type="PANTHER" id="PTHR10948:SF23">
    <property type="entry name" value="TRANSPOSASE INSI FOR INSERTION SEQUENCE ELEMENT IS30A-RELATED"/>
    <property type="match status" value="1"/>
</dbReference>
<keyword evidence="4" id="KW-1185">Reference proteome</keyword>
<dbReference type="AlphaFoldDB" id="A0A7J5UIA7"/>
<comment type="caution">
    <text evidence="3">The sequence shown here is derived from an EMBL/GenBank/DDBJ whole genome shotgun (WGS) entry which is preliminary data.</text>
</comment>
<dbReference type="NCBIfam" id="NF033563">
    <property type="entry name" value="transpos_IS30"/>
    <property type="match status" value="1"/>
</dbReference>
<dbReference type="InterPro" id="IPR012337">
    <property type="entry name" value="RNaseH-like_sf"/>
</dbReference>
<dbReference type="GO" id="GO:0005829">
    <property type="term" value="C:cytosol"/>
    <property type="evidence" value="ECO:0007669"/>
    <property type="project" value="TreeGrafter"/>
</dbReference>
<dbReference type="InterPro" id="IPR053392">
    <property type="entry name" value="Transposase_IS30-like"/>
</dbReference>
<dbReference type="Gene3D" id="3.30.420.10">
    <property type="entry name" value="Ribonuclease H-like superfamily/Ribonuclease H"/>
    <property type="match status" value="1"/>
</dbReference>
<reference evidence="3 4" key="1">
    <citation type="submission" date="2019-10" db="EMBL/GenBank/DDBJ databases">
        <title>Georgenia wutianyii sp. nov. and Georgenia yuyongxinii sp. nov. isolated from plateau pika (Ochotona curzoniae) in the Qinghai-Tibet plateau of China.</title>
        <authorList>
            <person name="Tian Z."/>
        </authorList>
    </citation>
    <scope>NUCLEOTIDE SEQUENCE [LARGE SCALE GENOMIC DNA]</scope>
    <source>
        <strain evidence="3 4">DSM 21501</strain>
    </source>
</reference>